<evidence type="ECO:0000256" key="4">
    <source>
        <dbReference type="ARBA" id="ARBA00022723"/>
    </source>
</evidence>
<sequence>MKKLDETLSMLKELTDAKGIAGNEREVREVMKKYIEPFAEEVTTDGLGSLIAKKTGDANGPKIMVAGHLDEVGFMVTRIDDKGFIRFQTVGGWWSQVMLAQRVTIATRKGDITGVIGSKPPHILPAEARKKPVDIKDMFIDIGASSKDEAAEWGVRPGDMVVPYFEFTVMNNEKMLLAKAWDNRIGCAIAIDVMKYVQDKQHANIVYGVGTVQEEVGLRGAKTSAHVIEPDIAFGVDVGIAGDTPGVTEKEAMGKMGKGPQIILYDASMVSHKGLRDFVTDVADELNIPYQFDAMAGGGTDSGEIHMTASGVPTLSVTIATRYIHSHAAMLHRDDYENAVKLLGEVILRLDRDKVNNITFD</sequence>
<keyword evidence="12" id="KW-1185">Reference proteome</keyword>
<dbReference type="AlphaFoldDB" id="A0A1N6Q4Z7"/>
<dbReference type="Gene3D" id="2.40.30.40">
    <property type="entry name" value="Peptidase M42, domain 2"/>
    <property type="match status" value="1"/>
</dbReference>
<keyword evidence="4 8" id="KW-0479">Metal-binding</keyword>
<evidence type="ECO:0000256" key="3">
    <source>
        <dbReference type="ARBA" id="ARBA00022670"/>
    </source>
</evidence>
<evidence type="ECO:0000256" key="7">
    <source>
        <dbReference type="PIRSR" id="PIRSR001123-1"/>
    </source>
</evidence>
<evidence type="ECO:0000256" key="8">
    <source>
        <dbReference type="PIRSR" id="PIRSR001123-2"/>
    </source>
</evidence>
<evidence type="ECO:0000256" key="2">
    <source>
        <dbReference type="ARBA" id="ARBA00022438"/>
    </source>
</evidence>
<evidence type="ECO:0000313" key="10">
    <source>
        <dbReference type="EMBL" id="SIQ11764.1"/>
    </source>
</evidence>
<feature type="binding site" evidence="8">
    <location>
        <position position="237"/>
    </location>
    <ligand>
        <name>Zn(2+)</name>
        <dbReference type="ChEBI" id="CHEBI:29105"/>
        <label>1</label>
    </ligand>
</feature>
<dbReference type="Gene3D" id="3.40.630.10">
    <property type="entry name" value="Zn peptidases"/>
    <property type="match status" value="1"/>
</dbReference>
<keyword evidence="5" id="KW-0378">Hydrolase</keyword>
<evidence type="ECO:0000313" key="9">
    <source>
        <dbReference type="EMBL" id="OXS80592.1"/>
    </source>
</evidence>
<dbReference type="CDD" id="cd05656">
    <property type="entry name" value="M42_Frv"/>
    <property type="match status" value="1"/>
</dbReference>
<dbReference type="InterPro" id="IPR051464">
    <property type="entry name" value="Peptidase_M42_aminopept"/>
</dbReference>
<accession>A0A1N6Q4Z7</accession>
<dbReference type="EMBL" id="MWSK01000001">
    <property type="protein sequence ID" value="OXS80592.1"/>
    <property type="molecule type" value="Genomic_DNA"/>
</dbReference>
<dbReference type="Proteomes" id="UP000215545">
    <property type="component" value="Unassembled WGS sequence"/>
</dbReference>
<dbReference type="GO" id="GO:0004177">
    <property type="term" value="F:aminopeptidase activity"/>
    <property type="evidence" value="ECO:0007669"/>
    <property type="project" value="UniProtKB-UniRule"/>
</dbReference>
<comment type="similarity">
    <text evidence="1 6">Belongs to the peptidase M42 family.</text>
</comment>
<feature type="active site" description="Proton acceptor" evidence="7">
    <location>
        <position position="214"/>
    </location>
</feature>
<keyword evidence="3" id="KW-0645">Protease</keyword>
<dbReference type="RefSeq" id="WP_045852348.1">
    <property type="nucleotide sequence ID" value="NZ_FTLX01000001.1"/>
</dbReference>
<evidence type="ECO:0000256" key="6">
    <source>
        <dbReference type="PIRNR" id="PIRNR001123"/>
    </source>
</evidence>
<reference evidence="10 11" key="1">
    <citation type="submission" date="2017-01" db="EMBL/GenBank/DDBJ databases">
        <authorList>
            <person name="Mah S.A."/>
            <person name="Swanson W.J."/>
            <person name="Moy G.W."/>
            <person name="Vacquier V.D."/>
        </authorList>
    </citation>
    <scope>NUCLEOTIDE SEQUENCE [LARGE SCALE GENOMIC DNA]</scope>
    <source>
        <strain evidence="10 11">NIO-1016</strain>
    </source>
</reference>
<reference evidence="9" key="3">
    <citation type="submission" date="2017-03" db="EMBL/GenBank/DDBJ databases">
        <authorList>
            <person name="Dastager S.G."/>
            <person name="Neurgaonkar P.S."/>
            <person name="Dharne M.S."/>
        </authorList>
    </citation>
    <scope>NUCLEOTIDE SEQUENCE</scope>
    <source>
        <strain evidence="9">DSM 25145</strain>
    </source>
</reference>
<gene>
    <name evidence="9" type="ORF">B1B05_03695</name>
    <name evidence="10" type="ORF">SAMN05443094_101757</name>
</gene>
<evidence type="ECO:0000256" key="1">
    <source>
        <dbReference type="ARBA" id="ARBA00006272"/>
    </source>
</evidence>
<dbReference type="Proteomes" id="UP000186385">
    <property type="component" value="Unassembled WGS sequence"/>
</dbReference>
<feature type="binding site" evidence="8">
    <location>
        <position position="182"/>
    </location>
    <ligand>
        <name>Zn(2+)</name>
        <dbReference type="ChEBI" id="CHEBI:29105"/>
        <label>2</label>
    </ligand>
</feature>
<protein>
    <submittedName>
        <fullName evidence="10">Endoglucanase</fullName>
    </submittedName>
    <submittedName>
        <fullName evidence="9">Peptidase M28</fullName>
    </submittedName>
</protein>
<comment type="cofactor">
    <cofactor evidence="8">
        <name>a divalent metal cation</name>
        <dbReference type="ChEBI" id="CHEBI:60240"/>
    </cofactor>
    <text evidence="8">Binds 2 divalent metal cations per subunit.</text>
</comment>
<feature type="binding site" evidence="8">
    <location>
        <position position="215"/>
    </location>
    <ligand>
        <name>Zn(2+)</name>
        <dbReference type="ChEBI" id="CHEBI:29105"/>
        <label>2</label>
    </ligand>
</feature>
<dbReference type="Pfam" id="PF05343">
    <property type="entry name" value="Peptidase_M42"/>
    <property type="match status" value="1"/>
</dbReference>
<evidence type="ECO:0000313" key="11">
    <source>
        <dbReference type="Proteomes" id="UP000186385"/>
    </source>
</evidence>
<dbReference type="OrthoDB" id="9772053at2"/>
<feature type="binding site" evidence="8">
    <location>
        <position position="325"/>
    </location>
    <ligand>
        <name>Zn(2+)</name>
        <dbReference type="ChEBI" id="CHEBI:29105"/>
        <label>2</label>
    </ligand>
</feature>
<dbReference type="EMBL" id="FTLX01000001">
    <property type="protein sequence ID" value="SIQ11764.1"/>
    <property type="molecule type" value="Genomic_DNA"/>
</dbReference>
<dbReference type="STRING" id="1017273.SAMN05443094_101757"/>
<dbReference type="SUPFAM" id="SSF53187">
    <property type="entry name" value="Zn-dependent exopeptidases"/>
    <property type="match status" value="1"/>
</dbReference>
<dbReference type="InterPro" id="IPR008007">
    <property type="entry name" value="Peptidase_M42"/>
</dbReference>
<evidence type="ECO:0000256" key="5">
    <source>
        <dbReference type="ARBA" id="ARBA00022801"/>
    </source>
</evidence>
<feature type="binding site" evidence="8">
    <location>
        <position position="68"/>
    </location>
    <ligand>
        <name>Zn(2+)</name>
        <dbReference type="ChEBI" id="CHEBI:29105"/>
        <label>1</label>
    </ligand>
</feature>
<feature type="binding site" evidence="8">
    <location>
        <position position="182"/>
    </location>
    <ligand>
        <name>Zn(2+)</name>
        <dbReference type="ChEBI" id="CHEBI:29105"/>
        <label>1</label>
    </ligand>
</feature>
<dbReference type="PANTHER" id="PTHR32481:SF21">
    <property type="entry name" value="AMINOPEPTIDASE YSDC-RELATED"/>
    <property type="match status" value="1"/>
</dbReference>
<reference evidence="12" key="2">
    <citation type="submission" date="2017-03" db="EMBL/GenBank/DDBJ databases">
        <title>Bacillus sp. V-88(T) DSM27956, whole genome shotgun sequencing project.</title>
        <authorList>
            <person name="Dastager S.G."/>
            <person name="Neurgaonkar P.S."/>
            <person name="Dharne M.S."/>
        </authorList>
    </citation>
    <scope>NUCLEOTIDE SEQUENCE [LARGE SCALE GENOMIC DNA]</scope>
    <source>
        <strain evidence="12">DSM 25145</strain>
    </source>
</reference>
<organism evidence="10 11">
    <name type="scientific">Domibacillus enclensis</name>
    <dbReference type="NCBI Taxonomy" id="1017273"/>
    <lineage>
        <taxon>Bacteria</taxon>
        <taxon>Bacillati</taxon>
        <taxon>Bacillota</taxon>
        <taxon>Bacilli</taxon>
        <taxon>Bacillales</taxon>
        <taxon>Bacillaceae</taxon>
        <taxon>Domibacillus</taxon>
    </lineage>
</organism>
<dbReference type="SUPFAM" id="SSF101821">
    <property type="entry name" value="Aminopeptidase/glucanase lid domain"/>
    <property type="match status" value="1"/>
</dbReference>
<proteinExistence type="inferred from homology"/>
<name>A0A1N6Q4Z7_9BACI</name>
<dbReference type="GO" id="GO:0006508">
    <property type="term" value="P:proteolysis"/>
    <property type="evidence" value="ECO:0007669"/>
    <property type="project" value="UniProtKB-KW"/>
</dbReference>
<keyword evidence="2" id="KW-0031">Aminopeptidase</keyword>
<dbReference type="PANTHER" id="PTHR32481">
    <property type="entry name" value="AMINOPEPTIDASE"/>
    <property type="match status" value="1"/>
</dbReference>
<dbReference type="PIRSF" id="PIRSF001123">
    <property type="entry name" value="PepA_GA"/>
    <property type="match status" value="1"/>
</dbReference>
<dbReference type="InterPro" id="IPR023367">
    <property type="entry name" value="Peptidase_M42_dom2"/>
</dbReference>
<dbReference type="GO" id="GO:0046872">
    <property type="term" value="F:metal ion binding"/>
    <property type="evidence" value="ECO:0007669"/>
    <property type="project" value="UniProtKB-UniRule"/>
</dbReference>
<evidence type="ECO:0000313" key="12">
    <source>
        <dbReference type="Proteomes" id="UP000215545"/>
    </source>
</evidence>